<dbReference type="EMBL" id="FXUY01000001">
    <property type="protein sequence ID" value="SMQ24360.1"/>
    <property type="molecule type" value="Genomic_DNA"/>
</dbReference>
<proteinExistence type="predicted"/>
<organism evidence="1 2">
    <name type="scientific">Pseudomonas helmanticensis</name>
    <dbReference type="NCBI Taxonomy" id="1471381"/>
    <lineage>
        <taxon>Bacteria</taxon>
        <taxon>Pseudomonadati</taxon>
        <taxon>Pseudomonadota</taxon>
        <taxon>Gammaproteobacteria</taxon>
        <taxon>Pseudomonadales</taxon>
        <taxon>Pseudomonadaceae</taxon>
        <taxon>Pseudomonas</taxon>
    </lineage>
</organism>
<evidence type="ECO:0000313" key="2">
    <source>
        <dbReference type="Proteomes" id="UP001158048"/>
    </source>
</evidence>
<comment type="caution">
    <text evidence="1">The sequence shown here is derived from an EMBL/GenBank/DDBJ whole genome shotgun (WGS) entry which is preliminary data.</text>
</comment>
<sequence>MDIRHLTFMAGQPSAAVKPRERFWGMPKRGLAFLLANVMFWQPMWAQADGIVVNAPGTSLDNAGNGVPIVNIAAPNGSGLSHNQFHDYNVDAQGVILNNATARTQLTQLGGIILGNQNLRGAAAQTILNEVNGGSPSQLRGYTEVAGQSARVIVANPYGISCNGCGFINTPRVTLTTGKPVLDNGRLDHFQVDQGSISIDGVGLDASSVDSFEIITRSAQINAQIHAKNLNITTGRNDVNADTLNATARADDGSAKPQLAIDSSALGGMYAGAIKLVGTEQGVGVKLAGDLAASAGDIQIDVNGQLRMAKATASNAVTVKAQSLDAQGPVYAGTQLAVQTAEELINRQSLAARDSVSLSSAGKLTNNGVIEAGVNADNSRNASGDLAINSAAVSNTGSILASRTLSAAVAAGFDNQNGIVQAQNVNLSAARLVNQGLNARIYGETRLALSAPAMVNLNGLIRFADGQAATLSVDSLDNRQGRIEIAGGSLQLNAGELQNADGKIIAGRLDIDARQLNNSGGLIGASQNDAKVVARERLDNGKGKIQAKTTLAVSGGELLNQGGTLAADKIKVTATRLDNSGKGVVSAENGTAELTLTQDLDNHDGKVQASDRLTVAAKGIDNRNANLIGKTLEVSSRDTLDNTQGTISSDDSAVTSADLDNSQGLIQGNDRLNLTARDFQNAGGKLLGGVVDANLRNLSGNNDGTVSAATGKLTLVVEQHLNNALGRLQSSQADVDIQAGSLDNRGGVVAAKQLLMVAKDGHIDNRGGRMIADGLDLHVASLDNSDSGLLAAGADGARLILKQTAPGQSQLLNHKGRIQSEGQLQIDSDVVDNSAGVLLGKTIDINATQLSNNDKGGIVGNGGDVVLNIAGVFSNVTGVVDAADQRLLLNQLTSLDNRGGTLRGKRLDITSAAINNNDAGQIVAGSDGLKITGKTLLNQQGVILANGSHAELVLGTGSLQNQGGTLQADSLEITSADLDNSAVNGKAGLISSLIDDLTLTVTRLTNRAGKLFGKDQVIFSGTSLDNTGGEISGNQLGLEAVGQILNQGGLIESATSLKLVASGLDNSAGGQVRALGGASSQIKLTGNLNNQSGAIEIGSQDLVLSGAQLNNLSGNVRHAAQGLFDLDLTNLTGTQGSLTGLGKGVWDVGSVNGVGTWQLNGGLTYTSAQDLSLNAGDRIASASTLNLNVANLNNAGQLASDGDLTLNLGGNLLNSGKVSAQQKLTINANDVIQQDGRLVSGGDTVMTLRGTLDNLGRLIANQNLTVTAARINNNGTLGAQGNLEFTAANGIYNDADTLLFSGGTMKLHGNSLNNFYGDIYSRGNLSFDAVGGGRAAVFSNLSGTVEGEGDIDINAVSVENAKAEFELTSGQSSGSLSWVCAQHCGGGDGWKRGYITIITDFNDQVLKDSRAARFVAGKNLNIHANRVENRYSLLAANGDLTVTADSLLNQGAASRSGQRVLKIGTPEHIANSLWDQMEFIDIPAFNAATAAGNFDQARFDELASRSSDSRFLPTSDVTTWNENGNTVYSAVMQAGGKVKLDVANSIQNGTLYDNTYGQLTGALSSDQTDAVGGININLGKHSTDASAQAPKSVTRIEHIDADGVKQISFVPVDFKGVPFAAVDPTASSTFRLPKGPYGMFVQSSNPQSRYLIETNPELTQTAPFMSSDYLLGKLNFSADETARRLGDGRYESRLISDAVMAQTGQRFLAGGLENDYEQFRYLMDNALASKNELNLSVGVSLTSEQVAALTHDIVWMEERIVDGQKVLVPVLYLAQAESRNVRGGSLIQGRDLELIAGNDLVNVGTLSASKDVSVDVKGSLYQGGLVEANERIKLMATDSIRNALAGEIRGNQVELTSLKGDIVNDRTAIAVRDGNGMRTLVDDGGNISARDSLTIKSGNDLVNSSSISSGGDASLSASRDINLLATREENELHESFDGGHRSTITTTVDNLSSTVKTGGNLKLDAGRDINVVASTAEAKGNLTADAKRDIFMSSAGDENNVETHSKDGKKRVHEEDNHTVQKAAEFIAGGDVKTNSGRDTTLVASKISAGNEAYVYAGNDLNLLAAQNKDYTLYDMKEKGGFGNLKLQRDEVTDTTYVGSEIKTGGNLSLVSKGDQRYQVAKLDSGKDIILDSGGSITFEGVKDLHDESHTKTNNNAAWVSAKGRGNTDETLRQTQMIAKGNIIIKAVDGLKIDIKDVNQESVSQTIDTMVKADPQLAWLKDAEARGDVDWRRVKEIHESFKYENSGVGPAAQIAIAIMMSFVMGPGGLALVSGGFTGVVATSLATTAVTSTISNKGNLGAAFKETFSADSLKGAAIAGFTAGMLDYADANWFAAGNSKTASILTSSNFTDVAIRTTGRAVISSGISTTIGGGSFGDNFGAALLGEASSVAMATGFNFVGDNTIKFPEGSVEKVVAHALMGGLISQVMGGDFATGAAAAGLNEAAMNVLIDFAGGNDELHLMLSQLTGLIAASAVDGDFQQGANIAKNATQYNWLLHREVVAADKARAACGTGDGGQTCRDNITRAVAALDGERQREMEEFGRKTQLQALQEGWTREQYDAAIASYFSGIDPRELTTVYPPSMDPGFLAREAGIGVGKNAVALPGEAVKAAESIWKAVSSPLDTIGAIAGGIGGLAVGFKDWITSPIPSHTLEKQFDKVATASAQELGGMAFDAATGLVTAYIGDRAVEWVGGKWVSAKGTTGTPVTKGPCCFAAGTKVSTPQGDRVIESLKVGDVVWSKPEKGGKPFAAAILATHQRSDQPIYRLKLKSVRGAGAAEGETLLVTPSHPFYVPAKRDFIPVKDLEPGDLLQSLADGDTENTSSEVESLELYLPEGKTYNLTVDVGHTFYVGELKTWVHNTGPCDLPPDYFADGAKATGGAAGKVDEFIPPGMDRPFRPVNPEFPPSKSVVDAMESPQIKNMVGCSRTDCSDIASKLFDASGGKGTVIEVRPARAGDLNVYENGVKEPGQFYHQVYTDGRYVYDPRLSSNPIPKGDWEQHIKNINPGGVSISDKLKGLQ</sequence>
<name>A0ACD2U319_9PSED</name>
<keyword evidence="2" id="KW-1185">Reference proteome</keyword>
<reference evidence="1" key="1">
    <citation type="submission" date="2017-05" db="EMBL/GenBank/DDBJ databases">
        <authorList>
            <person name="Varghese N."/>
            <person name="Submissions S."/>
        </authorList>
    </citation>
    <scope>NUCLEOTIDE SEQUENCE</scope>
    <source>
        <strain evidence="1">LMG 28168</strain>
    </source>
</reference>
<gene>
    <name evidence="1" type="ORF">SAMN04488483_1597</name>
</gene>
<accession>A0ACD2U319</accession>
<evidence type="ECO:0000313" key="1">
    <source>
        <dbReference type="EMBL" id="SMQ24360.1"/>
    </source>
</evidence>
<protein>
    <submittedName>
        <fullName evidence="1">Filamentous hemagglutinin</fullName>
    </submittedName>
</protein>
<dbReference type="Proteomes" id="UP001158048">
    <property type="component" value="Unassembled WGS sequence"/>
</dbReference>